<evidence type="ECO:0000313" key="3">
    <source>
        <dbReference type="Proteomes" id="UP001629246"/>
    </source>
</evidence>
<accession>A0ABW9AE32</accession>
<organism evidence="2 3">
    <name type="scientific">Herbaspirillum lusitanum</name>
    <dbReference type="NCBI Taxonomy" id="213312"/>
    <lineage>
        <taxon>Bacteria</taxon>
        <taxon>Pseudomonadati</taxon>
        <taxon>Pseudomonadota</taxon>
        <taxon>Betaproteobacteria</taxon>
        <taxon>Burkholderiales</taxon>
        <taxon>Oxalobacteraceae</taxon>
        <taxon>Herbaspirillum</taxon>
    </lineage>
</organism>
<gene>
    <name evidence="2" type="ORF">PQR62_22990</name>
</gene>
<dbReference type="RefSeq" id="WP_408160397.1">
    <property type="nucleotide sequence ID" value="NZ_JAQQFM010000012.1"/>
</dbReference>
<sequence>MSPNISSKTDVVDKIMRIYWYEGVRLATGVTSAYALERLMEPESFGRDKDGTPFHRNKWATYKRGDHTPEEALVARVNLRVHGSGKEINYVLWEVLRQCSNVSANPIKWLQQLEPELQILVFDGRDNIRSRDWPRVLEKIERRASMDALACLTILLFVNLERGNFELASEFARSTLRVLLMLGHHFECRRVGTDLFNLYVERVFNKVRWNEQRFYFDDYAFSQWASVLHLVARNTTEAEAHLMPSPEEIRVMCGVLRGTRGFDITFAINPLIGPDLDIGPPRKKIIDAFERAIYIQRQSVNNILSSRKKHHSSSEISDEHPSPISAQESE</sequence>
<dbReference type="Proteomes" id="UP001629246">
    <property type="component" value="Unassembled WGS sequence"/>
</dbReference>
<evidence type="ECO:0000256" key="1">
    <source>
        <dbReference type="SAM" id="MobiDB-lite"/>
    </source>
</evidence>
<name>A0ABW9AE32_9BURK</name>
<keyword evidence="3" id="KW-1185">Reference proteome</keyword>
<proteinExistence type="predicted"/>
<evidence type="ECO:0000313" key="2">
    <source>
        <dbReference type="EMBL" id="MFL9927158.1"/>
    </source>
</evidence>
<feature type="region of interest" description="Disordered" evidence="1">
    <location>
        <begin position="306"/>
        <end position="330"/>
    </location>
</feature>
<protein>
    <submittedName>
        <fullName evidence="2">Uncharacterized protein</fullName>
    </submittedName>
</protein>
<reference evidence="2 3" key="1">
    <citation type="journal article" date="2024" name="Chem. Sci.">
        <title>Discovery of megapolipeptins by genome mining of a Burkholderiales bacteria collection.</title>
        <authorList>
            <person name="Paulo B.S."/>
            <person name="Recchia M.J.J."/>
            <person name="Lee S."/>
            <person name="Fergusson C.H."/>
            <person name="Romanowski S.B."/>
            <person name="Hernandez A."/>
            <person name="Krull N."/>
            <person name="Liu D.Y."/>
            <person name="Cavanagh H."/>
            <person name="Bos A."/>
            <person name="Gray C.A."/>
            <person name="Murphy B.T."/>
            <person name="Linington R.G."/>
            <person name="Eustaquio A.S."/>
        </authorList>
    </citation>
    <scope>NUCLEOTIDE SEQUENCE [LARGE SCALE GENOMIC DNA]</scope>
    <source>
        <strain evidence="2 3">RL21-008-BIB-A</strain>
    </source>
</reference>
<comment type="caution">
    <text evidence="2">The sequence shown here is derived from an EMBL/GenBank/DDBJ whole genome shotgun (WGS) entry which is preliminary data.</text>
</comment>
<dbReference type="EMBL" id="JAQQFM010000012">
    <property type="protein sequence ID" value="MFL9927158.1"/>
    <property type="molecule type" value="Genomic_DNA"/>
</dbReference>